<dbReference type="InterPro" id="IPR036188">
    <property type="entry name" value="FAD/NAD-bd_sf"/>
</dbReference>
<dbReference type="SUPFAM" id="SSF51905">
    <property type="entry name" value="FAD/NAD(P)-binding domain"/>
    <property type="match status" value="1"/>
</dbReference>
<dbReference type="InterPro" id="IPR023753">
    <property type="entry name" value="FAD/NAD-binding_dom"/>
</dbReference>
<sequence>MTPVPQATRRHRVVVIGGGNGGLSVAGRLARRGVTDIAVVEPRSEHVYKPLLSHVAGGTARLHETTRPQGEVTPRGVTWIQDAASDIDPEHSTVTLTGGDVVGFDHLIVSAGVQHDWKDVPGLYAALTTPEVVSNYEPELAQKASVALRDLRRGTAVFVQPPEPASCAGAGQKPMYQACDYWRATGVLDNIRVILVLPTPTMFGIPEIDTELERVVSRYGIEVRYSTELAVVDGEARRVTLQSHGAREDVEYDVLCVEPSQSAPDWLKATPLSADSDPGGFVAVDAGTLRHPRWPNVWSLGDAADTTNSKSGGALREQSYVLAKNLAAVIAGRRPTARYDGYSVCPFTVSRSTVVFVEFDDRGALQPTIPFWRSMYRENRLSWIFDRRILPWLYWHAILPGRL</sequence>
<evidence type="ECO:0000313" key="3">
    <source>
        <dbReference type="Proteomes" id="UP001324533"/>
    </source>
</evidence>
<accession>A0ABZ0VET8</accession>
<feature type="domain" description="FAD/NAD(P)-binding" evidence="1">
    <location>
        <begin position="12"/>
        <end position="306"/>
    </location>
</feature>
<organism evidence="2 3">
    <name type="scientific">Microbacterium invictum</name>
    <dbReference type="NCBI Taxonomy" id="515415"/>
    <lineage>
        <taxon>Bacteria</taxon>
        <taxon>Bacillati</taxon>
        <taxon>Actinomycetota</taxon>
        <taxon>Actinomycetes</taxon>
        <taxon>Micrococcales</taxon>
        <taxon>Microbacteriaceae</taxon>
        <taxon>Microbacterium</taxon>
    </lineage>
</organism>
<dbReference type="InterPro" id="IPR015904">
    <property type="entry name" value="Sulphide_quinone_reductase"/>
</dbReference>
<dbReference type="PANTHER" id="PTHR10632:SF2">
    <property type="entry name" value="SULFIDE:QUINONE OXIDOREDUCTASE, MITOCHONDRIAL"/>
    <property type="match status" value="1"/>
</dbReference>
<name>A0ABZ0VET8_9MICO</name>
<dbReference type="Proteomes" id="UP001324533">
    <property type="component" value="Chromosome"/>
</dbReference>
<gene>
    <name evidence="2" type="ORF">T9R20_05660</name>
</gene>
<dbReference type="EMBL" id="CP139779">
    <property type="protein sequence ID" value="WQB71448.1"/>
    <property type="molecule type" value="Genomic_DNA"/>
</dbReference>
<dbReference type="Gene3D" id="3.50.50.60">
    <property type="entry name" value="FAD/NAD(P)-binding domain"/>
    <property type="match status" value="2"/>
</dbReference>
<protein>
    <submittedName>
        <fullName evidence="2">FAD-dependent oxidoreductase</fullName>
    </submittedName>
</protein>
<dbReference type="Pfam" id="PF07992">
    <property type="entry name" value="Pyr_redox_2"/>
    <property type="match status" value="1"/>
</dbReference>
<proteinExistence type="predicted"/>
<reference evidence="2 3" key="1">
    <citation type="submission" date="2023-06" db="EMBL/GenBank/DDBJ databases">
        <title>Rock-solubilizing bacteria, Microbacterium invictum, promotes re-establishment of vegetation in rocky wasteland by accelerating rock bio-weathering and reshaping soil bacterial community.</title>
        <authorList>
            <person name="Liu C."/>
        </authorList>
    </citation>
    <scope>NUCLEOTIDE SEQUENCE [LARGE SCALE GENOMIC DNA]</scope>
    <source>
        <strain evidence="2 3">X-18</strain>
    </source>
</reference>
<evidence type="ECO:0000313" key="2">
    <source>
        <dbReference type="EMBL" id="WQB71448.1"/>
    </source>
</evidence>
<dbReference type="PRINTS" id="PR00420">
    <property type="entry name" value="RNGMNOXGNASE"/>
</dbReference>
<dbReference type="PANTHER" id="PTHR10632">
    <property type="entry name" value="SULFIDE:QUINONE OXIDOREDUCTASE"/>
    <property type="match status" value="1"/>
</dbReference>
<evidence type="ECO:0000259" key="1">
    <source>
        <dbReference type="Pfam" id="PF07992"/>
    </source>
</evidence>
<dbReference type="RefSeq" id="WP_322411565.1">
    <property type="nucleotide sequence ID" value="NZ_CP139779.1"/>
</dbReference>
<keyword evidence="3" id="KW-1185">Reference proteome</keyword>